<organism evidence="2">
    <name type="scientific">Leptotrichia rugosa</name>
    <dbReference type="NCBI Taxonomy" id="3239302"/>
    <lineage>
        <taxon>Bacteria</taxon>
        <taxon>Fusobacteriati</taxon>
        <taxon>Fusobacteriota</taxon>
        <taxon>Fusobacteriia</taxon>
        <taxon>Fusobacteriales</taxon>
        <taxon>Leptotrichiaceae</taxon>
        <taxon>Leptotrichia</taxon>
    </lineage>
</organism>
<dbReference type="KEGG" id="lrug:AB8B22_05850"/>
<dbReference type="RefSeq" id="WP_369710415.1">
    <property type="nucleotide sequence ID" value="NZ_CP165644.1"/>
</dbReference>
<dbReference type="AlphaFoldDB" id="A0AB39VFH4"/>
<reference evidence="2" key="1">
    <citation type="submission" date="2024-07" db="EMBL/GenBank/DDBJ databases">
        <authorList>
            <person name="Li X.-J."/>
            <person name="Wang X."/>
        </authorList>
    </citation>
    <scope>NUCLEOTIDE SEQUENCE</scope>
    <source>
        <strain evidence="2">HSP-334</strain>
    </source>
</reference>
<dbReference type="EMBL" id="CP165644">
    <property type="protein sequence ID" value="XDU65952.1"/>
    <property type="molecule type" value="Genomic_DNA"/>
</dbReference>
<protein>
    <recommendedName>
        <fullName evidence="3">TPR repeat-containing protein</fullName>
    </recommendedName>
</protein>
<keyword evidence="1" id="KW-0732">Signal</keyword>
<evidence type="ECO:0000256" key="1">
    <source>
        <dbReference type="SAM" id="SignalP"/>
    </source>
</evidence>
<evidence type="ECO:0000313" key="2">
    <source>
        <dbReference type="EMBL" id="XDU65952.1"/>
    </source>
</evidence>
<proteinExistence type="predicted"/>
<name>A0AB39VFH4_9FUSO</name>
<accession>A0AB39VFH4</accession>
<sequence length="344" mass="40654">MKKNFLLLIFFIISLNALAYTRAENIKDKLSKIGVNKTIIDKTIELDYEIKDDFSEDFDDKMEKLQNLYTQDNKNFYVSDLIASGYIFSDKKDFNKAKEYLEKGEKYNEKFDNLLNKVNLYTVFNKEKDEKRYKNELKKIYNGTPVMDLLDFIYSGIENYRDEKLSNSSDDLPFGSFYDENTGEIINGIADDDDENDNQNMNFEESLDEINKIIRNSSKETDKNVEKFRRILKYFSDEKNKQKFSLTDDIYRNLELLMETNNIEKISENDGILKALDYYINNVSNKAQDKEFEFTKDKEMTLYALLYLASATIKDEKVYETYRQKLKDTKVAKLLRDSEAKTNK</sequence>
<feature type="signal peptide" evidence="1">
    <location>
        <begin position="1"/>
        <end position="19"/>
    </location>
</feature>
<feature type="chain" id="PRO_5044244221" description="TPR repeat-containing protein" evidence="1">
    <location>
        <begin position="20"/>
        <end position="344"/>
    </location>
</feature>
<evidence type="ECO:0008006" key="3">
    <source>
        <dbReference type="Google" id="ProtNLM"/>
    </source>
</evidence>
<gene>
    <name evidence="2" type="ORF">AB8B22_05850</name>
</gene>